<feature type="region of interest" description="Disordered" evidence="2">
    <location>
        <begin position="64"/>
        <end position="83"/>
    </location>
</feature>
<keyword evidence="4" id="KW-1185">Reference proteome</keyword>
<feature type="region of interest" description="Disordered" evidence="2">
    <location>
        <begin position="1"/>
        <end position="23"/>
    </location>
</feature>
<keyword evidence="1" id="KW-0175">Coiled coil</keyword>
<name>A0AAD5LEH0_PYTIN</name>
<organism evidence="3 4">
    <name type="scientific">Pythium insidiosum</name>
    <name type="common">Pythiosis disease agent</name>
    <dbReference type="NCBI Taxonomy" id="114742"/>
    <lineage>
        <taxon>Eukaryota</taxon>
        <taxon>Sar</taxon>
        <taxon>Stramenopiles</taxon>
        <taxon>Oomycota</taxon>
        <taxon>Peronosporomycetes</taxon>
        <taxon>Pythiales</taxon>
        <taxon>Pythiaceae</taxon>
        <taxon>Pythium</taxon>
    </lineage>
</organism>
<comment type="caution">
    <text evidence="3">The sequence shown here is derived from an EMBL/GenBank/DDBJ whole genome shotgun (WGS) entry which is preliminary data.</text>
</comment>
<proteinExistence type="predicted"/>
<reference evidence="3" key="1">
    <citation type="submission" date="2021-12" db="EMBL/GenBank/DDBJ databases">
        <title>Prjna785345.</title>
        <authorList>
            <person name="Rujirawat T."/>
            <person name="Krajaejun T."/>
        </authorList>
    </citation>
    <scope>NUCLEOTIDE SEQUENCE</scope>
    <source>
        <strain evidence="3">Pi057C3</strain>
    </source>
</reference>
<dbReference type="AlphaFoldDB" id="A0AAD5LEH0"/>
<protein>
    <recommendedName>
        <fullName evidence="5">BZIP domain-containing protein</fullName>
    </recommendedName>
</protein>
<accession>A0AAD5LEH0</accession>
<sequence length="455" mass="51826">MDCSNNPRQSDERPALHDSDERHSRCRIPMAMADGLEPASLALVPVQPLVEPFVVTESPSRWLRQPTMTTPAKADDDDEKTRKRLKHREYVRRSYQKKIRTIELLRAELNELERQFDALLQGSATGGDAAIGRPQLSPEAASTESQQTITTVAPRLLRPYIQLRNERADLQRENENLYALNAEFMKAESRVQQLVDAEQHELLAVTRPKFEFRSLGLTEYASIIAEIRDDVMRFATSCPTTKASTGAKVFGWTDERQINGDALKFALSKQFPNVTAHELLARSWAIFASPERFSAIYPTALRTRFHLLEHVNDDTMLYFRTLEVHGDGRQRPGGVAKTVFLLARIKLDDGYMVVFRAVDKDRIGFRENPHQHSGTGSVDELIAACPSCRQRPNEMWVDKYSWLIIRELPSDPSSCSFHFGGETLSMLWLKELLFIALRWEMLVIGPPFALEQNSN</sequence>
<evidence type="ECO:0000313" key="3">
    <source>
        <dbReference type="EMBL" id="KAJ0398116.1"/>
    </source>
</evidence>
<gene>
    <name evidence="3" type="ORF">P43SY_004693</name>
</gene>
<evidence type="ECO:0008006" key="5">
    <source>
        <dbReference type="Google" id="ProtNLM"/>
    </source>
</evidence>
<dbReference type="Proteomes" id="UP001209570">
    <property type="component" value="Unassembled WGS sequence"/>
</dbReference>
<dbReference type="EMBL" id="JAKCXM010000227">
    <property type="protein sequence ID" value="KAJ0398116.1"/>
    <property type="molecule type" value="Genomic_DNA"/>
</dbReference>
<evidence type="ECO:0000256" key="2">
    <source>
        <dbReference type="SAM" id="MobiDB-lite"/>
    </source>
</evidence>
<feature type="compositionally biased region" description="Basic and acidic residues" evidence="2">
    <location>
        <begin position="9"/>
        <end position="23"/>
    </location>
</feature>
<evidence type="ECO:0000256" key="1">
    <source>
        <dbReference type="SAM" id="Coils"/>
    </source>
</evidence>
<evidence type="ECO:0000313" key="4">
    <source>
        <dbReference type="Proteomes" id="UP001209570"/>
    </source>
</evidence>
<dbReference type="CDD" id="cd14686">
    <property type="entry name" value="bZIP"/>
    <property type="match status" value="1"/>
</dbReference>
<feature type="coiled-coil region" evidence="1">
    <location>
        <begin position="160"/>
        <end position="190"/>
    </location>
</feature>
<feature type="coiled-coil region" evidence="1">
    <location>
        <begin position="95"/>
        <end position="122"/>
    </location>
</feature>